<dbReference type="RefSeq" id="WP_075712374.1">
    <property type="nucleotide sequence ID" value="NZ_MJIE01000001.1"/>
</dbReference>
<dbReference type="Pfam" id="PF03167">
    <property type="entry name" value="UDG"/>
    <property type="match status" value="1"/>
</dbReference>
<dbReference type="Proteomes" id="UP000187404">
    <property type="component" value="Unassembled WGS sequence"/>
</dbReference>
<protein>
    <submittedName>
        <fullName evidence="2">DNA-deoxyinosine glycosylase</fullName>
    </submittedName>
</protein>
<dbReference type="CDD" id="cd10032">
    <property type="entry name" value="UDG-F6_HDG"/>
    <property type="match status" value="1"/>
</dbReference>
<dbReference type="STRING" id="1261640.BHK98_04430"/>
<dbReference type="EMBL" id="MJIE01000001">
    <property type="protein sequence ID" value="OLR55378.1"/>
    <property type="molecule type" value="Genomic_DNA"/>
</dbReference>
<dbReference type="InterPro" id="IPR036895">
    <property type="entry name" value="Uracil-DNA_glycosylase-like_sf"/>
</dbReference>
<dbReference type="SUPFAM" id="SSF52141">
    <property type="entry name" value="Uracil-DNA glycosylase-like"/>
    <property type="match status" value="1"/>
</dbReference>
<dbReference type="InterPro" id="IPR026353">
    <property type="entry name" value="Hypoxan-DNA_Glyclase"/>
</dbReference>
<accession>A0A1Q9JGP7</accession>
<dbReference type="Gene3D" id="3.40.470.10">
    <property type="entry name" value="Uracil-DNA glycosylase-like domain"/>
    <property type="match status" value="1"/>
</dbReference>
<sequence length="174" mass="20036">MAGKSQVGAERIEHPFDPLFNEDSRVLILGSFPSVRSREQNFYYGHPRNRFWKVMATILNCPQPQTIEAKRSLILEHHLALWDSVAVCEISGSSDSSIRSVRPNNLSVILNRCDIRRIYCNGRKSYEIYRRYIEERTGREAVLLPSTSPANARCGTEELIDRWSVITKDLQPQK</sequence>
<reference evidence="2 3" key="1">
    <citation type="journal article" date="2016" name="Appl. Environ. Microbiol.">
        <title>Function and Phylogeny of Bacterial Butyryl Coenzyme A:Acetate Transferases and Their Diversity in the Proximal Colon of Swine.</title>
        <authorList>
            <person name="Trachsel J."/>
            <person name="Bayles D.O."/>
            <person name="Looft T."/>
            <person name="Levine U.Y."/>
            <person name="Allen H.K."/>
        </authorList>
    </citation>
    <scope>NUCLEOTIDE SEQUENCE [LARGE SCALE GENOMIC DNA]</scope>
    <source>
        <strain evidence="2 3">68-3-10</strain>
    </source>
</reference>
<dbReference type="AlphaFoldDB" id="A0A1Q9JGP7"/>
<evidence type="ECO:0000313" key="2">
    <source>
        <dbReference type="EMBL" id="OLR55378.1"/>
    </source>
</evidence>
<evidence type="ECO:0000259" key="1">
    <source>
        <dbReference type="SMART" id="SM00986"/>
    </source>
</evidence>
<name>A0A1Q9JGP7_9FIRM</name>
<evidence type="ECO:0000313" key="3">
    <source>
        <dbReference type="Proteomes" id="UP000187404"/>
    </source>
</evidence>
<dbReference type="InterPro" id="IPR005122">
    <property type="entry name" value="Uracil-DNA_glycosylase-like"/>
</dbReference>
<keyword evidence="3" id="KW-1185">Reference proteome</keyword>
<feature type="domain" description="Uracil-DNA glycosylase-like" evidence="1">
    <location>
        <begin position="17"/>
        <end position="164"/>
    </location>
</feature>
<organism evidence="2 3">
    <name type="scientific">Hornefia porci</name>
    <dbReference type="NCBI Taxonomy" id="2652292"/>
    <lineage>
        <taxon>Bacteria</taxon>
        <taxon>Bacillati</taxon>
        <taxon>Bacillota</taxon>
        <taxon>Clostridia</taxon>
        <taxon>Peptostreptococcales</taxon>
        <taxon>Anaerovoracaceae</taxon>
        <taxon>Hornefia</taxon>
    </lineage>
</organism>
<dbReference type="NCBIfam" id="TIGR04274">
    <property type="entry name" value="hypoxanDNAglyco"/>
    <property type="match status" value="1"/>
</dbReference>
<dbReference type="OrthoDB" id="9799921at2"/>
<gene>
    <name evidence="2" type="ORF">BHK98_04430</name>
</gene>
<dbReference type="SMART" id="SM00987">
    <property type="entry name" value="UreE_C"/>
    <property type="match status" value="1"/>
</dbReference>
<dbReference type="SMART" id="SM00986">
    <property type="entry name" value="UDG"/>
    <property type="match status" value="1"/>
</dbReference>
<proteinExistence type="predicted"/>
<comment type="caution">
    <text evidence="2">The sequence shown here is derived from an EMBL/GenBank/DDBJ whole genome shotgun (WGS) entry which is preliminary data.</text>
</comment>